<evidence type="ECO:0000256" key="3">
    <source>
        <dbReference type="PROSITE-ProRule" id="PRU00354"/>
    </source>
</evidence>
<dbReference type="InterPro" id="IPR035246">
    <property type="entry name" value="Spermidine_synt_N"/>
</dbReference>
<evidence type="ECO:0000256" key="2">
    <source>
        <dbReference type="ARBA" id="ARBA00022679"/>
    </source>
</evidence>
<proteinExistence type="inferred from homology"/>
<evidence type="ECO:0000256" key="1">
    <source>
        <dbReference type="ARBA" id="ARBA00007867"/>
    </source>
</evidence>
<dbReference type="Pfam" id="PF01564">
    <property type="entry name" value="Spermine_synth"/>
    <property type="match status" value="1"/>
</dbReference>
<evidence type="ECO:0000313" key="5">
    <source>
        <dbReference type="EMBL" id="KAK9926912.1"/>
    </source>
</evidence>
<comment type="similarity">
    <text evidence="1">Belongs to the spermidine/spermine synthase family.</text>
</comment>
<dbReference type="AlphaFoldDB" id="A0AAW1WU78"/>
<keyword evidence="6" id="KW-1185">Reference proteome</keyword>
<evidence type="ECO:0000313" key="6">
    <source>
        <dbReference type="Proteomes" id="UP001457282"/>
    </source>
</evidence>
<dbReference type="Gene3D" id="3.40.50.150">
    <property type="entry name" value="Vaccinia Virus protein VP39"/>
    <property type="match status" value="1"/>
</dbReference>
<gene>
    <name evidence="5" type="ORF">M0R45_024120</name>
</gene>
<dbReference type="PANTHER" id="PTHR11558">
    <property type="entry name" value="SPERMIDINE/SPERMINE SYNTHASE"/>
    <property type="match status" value="1"/>
</dbReference>
<keyword evidence="3" id="KW-0620">Polyamine biosynthesis</keyword>
<sequence>MEKRGASSTATTLHESSALFCGTNLYVKNSKEEGEDELVRLVVVNGDHSEVPVSAGVDEYNEEPEDDHPKIPGWFSEYCPVWPGQAHFLKVEKILFQGKSQYQSMMVFQSSAYGKVFVLDGALQLTEKDECAYQEMITHLPLCSIPNPKKVLLIGGGDGGILREISRHSL</sequence>
<dbReference type="InterPro" id="IPR037163">
    <property type="entry name" value="Spermidine_synt_N_sf"/>
</dbReference>
<dbReference type="PROSITE" id="PS51006">
    <property type="entry name" value="PABS_2"/>
    <property type="match status" value="1"/>
</dbReference>
<comment type="caution">
    <text evidence="3">Lacks conserved residue(s) required for the propagation of feature annotation.</text>
</comment>
<evidence type="ECO:0000259" key="4">
    <source>
        <dbReference type="PROSITE" id="PS51006"/>
    </source>
</evidence>
<dbReference type="InterPro" id="IPR001045">
    <property type="entry name" value="Spermi_synthase"/>
</dbReference>
<dbReference type="Gene3D" id="2.30.140.10">
    <property type="entry name" value="Spermidine synthase, tetramerisation domain"/>
    <property type="match status" value="1"/>
</dbReference>
<dbReference type="InterPro" id="IPR030374">
    <property type="entry name" value="PABS"/>
</dbReference>
<name>A0AAW1WU78_RUBAR</name>
<dbReference type="InterPro" id="IPR030373">
    <property type="entry name" value="PABS_CS"/>
</dbReference>
<dbReference type="PANTHER" id="PTHR11558:SF44">
    <property type="entry name" value="PABS DOMAIN-CONTAINING PROTEIN"/>
    <property type="match status" value="1"/>
</dbReference>
<dbReference type="Pfam" id="PF17284">
    <property type="entry name" value="Spermine_synt_N"/>
    <property type="match status" value="1"/>
</dbReference>
<dbReference type="PROSITE" id="PS01330">
    <property type="entry name" value="PABS_1"/>
    <property type="match status" value="1"/>
</dbReference>
<dbReference type="GO" id="GO:0005829">
    <property type="term" value="C:cytosol"/>
    <property type="evidence" value="ECO:0007669"/>
    <property type="project" value="TreeGrafter"/>
</dbReference>
<dbReference type="Proteomes" id="UP001457282">
    <property type="component" value="Unassembled WGS sequence"/>
</dbReference>
<accession>A0AAW1WU78</accession>
<dbReference type="SUPFAM" id="SSF53335">
    <property type="entry name" value="S-adenosyl-L-methionine-dependent methyltransferases"/>
    <property type="match status" value="1"/>
</dbReference>
<keyword evidence="2 3" id="KW-0808">Transferase</keyword>
<dbReference type="GO" id="GO:0008295">
    <property type="term" value="P:spermidine biosynthetic process"/>
    <property type="evidence" value="ECO:0007669"/>
    <property type="project" value="TreeGrafter"/>
</dbReference>
<organism evidence="5 6">
    <name type="scientific">Rubus argutus</name>
    <name type="common">Southern blackberry</name>
    <dbReference type="NCBI Taxonomy" id="59490"/>
    <lineage>
        <taxon>Eukaryota</taxon>
        <taxon>Viridiplantae</taxon>
        <taxon>Streptophyta</taxon>
        <taxon>Embryophyta</taxon>
        <taxon>Tracheophyta</taxon>
        <taxon>Spermatophyta</taxon>
        <taxon>Magnoliopsida</taxon>
        <taxon>eudicotyledons</taxon>
        <taxon>Gunneridae</taxon>
        <taxon>Pentapetalae</taxon>
        <taxon>rosids</taxon>
        <taxon>fabids</taxon>
        <taxon>Rosales</taxon>
        <taxon>Rosaceae</taxon>
        <taxon>Rosoideae</taxon>
        <taxon>Rosoideae incertae sedis</taxon>
        <taxon>Rubus</taxon>
    </lineage>
</organism>
<dbReference type="InterPro" id="IPR029063">
    <property type="entry name" value="SAM-dependent_MTases_sf"/>
</dbReference>
<feature type="domain" description="PABS" evidence="4">
    <location>
        <begin position="72"/>
        <end position="170"/>
    </location>
</feature>
<reference evidence="5 6" key="1">
    <citation type="journal article" date="2023" name="G3 (Bethesda)">
        <title>A chromosome-length genome assembly and annotation of blackberry (Rubus argutus, cv. 'Hillquist').</title>
        <authorList>
            <person name="Bruna T."/>
            <person name="Aryal R."/>
            <person name="Dudchenko O."/>
            <person name="Sargent D.J."/>
            <person name="Mead D."/>
            <person name="Buti M."/>
            <person name="Cavallini A."/>
            <person name="Hytonen T."/>
            <person name="Andres J."/>
            <person name="Pham M."/>
            <person name="Weisz D."/>
            <person name="Mascagni F."/>
            <person name="Usai G."/>
            <person name="Natali L."/>
            <person name="Bassil N."/>
            <person name="Fernandez G.E."/>
            <person name="Lomsadze A."/>
            <person name="Armour M."/>
            <person name="Olukolu B."/>
            <person name="Poorten T."/>
            <person name="Britton C."/>
            <person name="Davik J."/>
            <person name="Ashrafi H."/>
            <person name="Aiden E.L."/>
            <person name="Borodovsky M."/>
            <person name="Worthington M."/>
        </authorList>
    </citation>
    <scope>NUCLEOTIDE SEQUENCE [LARGE SCALE GENOMIC DNA]</scope>
    <source>
        <strain evidence="5">PI 553951</strain>
    </source>
</reference>
<comment type="caution">
    <text evidence="5">The sequence shown here is derived from an EMBL/GenBank/DDBJ whole genome shotgun (WGS) entry which is preliminary data.</text>
</comment>
<dbReference type="GO" id="GO:0004766">
    <property type="term" value="F:spermidine synthase activity"/>
    <property type="evidence" value="ECO:0007669"/>
    <property type="project" value="TreeGrafter"/>
</dbReference>
<protein>
    <recommendedName>
        <fullName evidence="4">PABS domain-containing protein</fullName>
    </recommendedName>
</protein>
<dbReference type="EMBL" id="JBEDUW010000005">
    <property type="protein sequence ID" value="KAK9926912.1"/>
    <property type="molecule type" value="Genomic_DNA"/>
</dbReference>